<name>A0A090AHK2_9GAMM</name>
<gene>
    <name evidence="1" type="ORF">THII_0480</name>
</gene>
<dbReference type="EMBL" id="AP014633">
    <property type="protein sequence ID" value="BAP54777.1"/>
    <property type="molecule type" value="Genomic_DNA"/>
</dbReference>
<sequence length="52" mass="5971">MPIRKIRNPLARLPILHKGGVHIKTKANQRNQAKRVIKTALKEWKNESSATE</sequence>
<evidence type="ECO:0000313" key="2">
    <source>
        <dbReference type="Proteomes" id="UP000031623"/>
    </source>
</evidence>
<dbReference type="KEGG" id="tig:THII_0480"/>
<dbReference type="AlphaFoldDB" id="A0A090AHK2"/>
<proteinExistence type="predicted"/>
<protein>
    <submittedName>
        <fullName evidence="1">Uncharacterized protein</fullName>
    </submittedName>
</protein>
<dbReference type="HOGENOM" id="CLU_3085784_0_0_6"/>
<organism evidence="1 2">
    <name type="scientific">Thioploca ingrica</name>
    <dbReference type="NCBI Taxonomy" id="40754"/>
    <lineage>
        <taxon>Bacteria</taxon>
        <taxon>Pseudomonadati</taxon>
        <taxon>Pseudomonadota</taxon>
        <taxon>Gammaproteobacteria</taxon>
        <taxon>Thiotrichales</taxon>
        <taxon>Thiotrichaceae</taxon>
        <taxon>Thioploca</taxon>
    </lineage>
</organism>
<evidence type="ECO:0000313" key="1">
    <source>
        <dbReference type="EMBL" id="BAP54777.1"/>
    </source>
</evidence>
<keyword evidence="2" id="KW-1185">Reference proteome</keyword>
<dbReference type="STRING" id="40754.THII_0480"/>
<accession>A0A090AHK2</accession>
<dbReference type="Proteomes" id="UP000031623">
    <property type="component" value="Chromosome"/>
</dbReference>
<reference evidence="1" key="1">
    <citation type="journal article" date="2014" name="ISME J.">
        <title>Ecophysiology of Thioploca ingrica as revealed by the complete genome sequence supplemented with proteomic evidence.</title>
        <authorList>
            <person name="Kojima H."/>
            <person name="Ogura Y."/>
            <person name="Yamamoto N."/>
            <person name="Togashi T."/>
            <person name="Mori H."/>
            <person name="Watanabe T."/>
            <person name="Nemoto F."/>
            <person name="Kurokawa K."/>
            <person name="Hayashi T."/>
            <person name="Fukui M."/>
        </authorList>
    </citation>
    <scope>NUCLEOTIDE SEQUENCE [LARGE SCALE GENOMIC DNA]</scope>
</reference>